<sequence>MKRISKVLAIFLATIAILAIANTTLTNLSVPTAQAQEAIEESETPDSNMGILRRLPGNTVEVKTPIVQPNNQPNSQAQNADLACNNANFNSSTFGGFLSPPPDYRRNDKRPNNYSAFKSDCLNPAANGECWGQPRYQLYARYNNIKEWRGKICSKSVQNAYNNHVVSYRQSNNPSCPIGGQKYCQTYYGPVIGFQVKGHNEPENKWRYLESNGKLAAYEIPANQTKMYNWAWKTSQPSDFRLVVRYAKLWDEFDLMMDK</sequence>
<dbReference type="EMBL" id="MRCE01000005">
    <property type="protein sequence ID" value="OKH39351.1"/>
    <property type="molecule type" value="Genomic_DNA"/>
</dbReference>
<evidence type="ECO:0000313" key="3">
    <source>
        <dbReference type="Proteomes" id="UP000185860"/>
    </source>
</evidence>
<gene>
    <name evidence="2" type="ORF">NIES2119_06315</name>
</gene>
<keyword evidence="1" id="KW-0732">Signal</keyword>
<dbReference type="STRING" id="454136.NIES2119_06315"/>
<proteinExistence type="predicted"/>
<evidence type="ECO:0000256" key="1">
    <source>
        <dbReference type="SAM" id="SignalP"/>
    </source>
</evidence>
<comment type="caution">
    <text evidence="2">The sequence shown here is derived from an EMBL/GenBank/DDBJ whole genome shotgun (WGS) entry which is preliminary data.</text>
</comment>
<evidence type="ECO:0000313" key="2">
    <source>
        <dbReference type="EMBL" id="OKH39351.1"/>
    </source>
</evidence>
<organism evidence="2 3">
    <name type="scientific">[Phormidium ambiguum] IAM M-71</name>
    <dbReference type="NCBI Taxonomy" id="454136"/>
    <lineage>
        <taxon>Bacteria</taxon>
        <taxon>Bacillati</taxon>
        <taxon>Cyanobacteriota</taxon>
        <taxon>Cyanophyceae</taxon>
        <taxon>Oscillatoriophycideae</taxon>
        <taxon>Aerosakkonematales</taxon>
        <taxon>Aerosakkonemataceae</taxon>
        <taxon>Floridanema</taxon>
    </lineage>
</organism>
<dbReference type="Proteomes" id="UP000185860">
    <property type="component" value="Unassembled WGS sequence"/>
</dbReference>
<reference evidence="2 3" key="1">
    <citation type="submission" date="2016-11" db="EMBL/GenBank/DDBJ databases">
        <title>Draft Genome Sequences of Nine Cyanobacterial Strains from Diverse Habitats.</title>
        <authorList>
            <person name="Zhu T."/>
            <person name="Hou S."/>
            <person name="Lu X."/>
            <person name="Hess W.R."/>
        </authorList>
    </citation>
    <scope>NUCLEOTIDE SEQUENCE [LARGE SCALE GENOMIC DNA]</scope>
    <source>
        <strain evidence="2 3">IAM M-71</strain>
    </source>
</reference>
<protein>
    <submittedName>
        <fullName evidence="2">Uncharacterized protein</fullName>
    </submittedName>
</protein>
<feature type="signal peptide" evidence="1">
    <location>
        <begin position="1"/>
        <end position="21"/>
    </location>
</feature>
<feature type="chain" id="PRO_5012143221" evidence="1">
    <location>
        <begin position="22"/>
        <end position="259"/>
    </location>
</feature>
<accession>A0A1U7IPW6</accession>
<dbReference type="AlphaFoldDB" id="A0A1U7IPW6"/>
<name>A0A1U7IPW6_9CYAN</name>